<organism evidence="2 3">
    <name type="scientific">Rhodococcus opacus</name>
    <name type="common">Nocardia opaca</name>
    <dbReference type="NCBI Taxonomy" id="37919"/>
    <lineage>
        <taxon>Bacteria</taxon>
        <taxon>Bacillati</taxon>
        <taxon>Actinomycetota</taxon>
        <taxon>Actinomycetes</taxon>
        <taxon>Mycobacteriales</taxon>
        <taxon>Nocardiaceae</taxon>
        <taxon>Rhodococcus</taxon>
    </lineage>
</organism>
<feature type="transmembrane region" description="Helical" evidence="1">
    <location>
        <begin position="59"/>
        <end position="83"/>
    </location>
</feature>
<feature type="transmembrane region" description="Helical" evidence="1">
    <location>
        <begin position="212"/>
        <end position="231"/>
    </location>
</feature>
<feature type="transmembrane region" description="Helical" evidence="1">
    <location>
        <begin position="145"/>
        <end position="164"/>
    </location>
</feature>
<dbReference type="Proteomes" id="UP000239290">
    <property type="component" value="Unassembled WGS sequence"/>
</dbReference>
<feature type="transmembrane region" description="Helical" evidence="1">
    <location>
        <begin position="292"/>
        <end position="311"/>
    </location>
</feature>
<feature type="transmembrane region" description="Helical" evidence="1">
    <location>
        <begin position="176"/>
        <end position="192"/>
    </location>
</feature>
<evidence type="ECO:0000313" key="2">
    <source>
        <dbReference type="EMBL" id="PQP17941.1"/>
    </source>
</evidence>
<evidence type="ECO:0000256" key="1">
    <source>
        <dbReference type="SAM" id="Phobius"/>
    </source>
</evidence>
<feature type="transmembrane region" description="Helical" evidence="1">
    <location>
        <begin position="252"/>
        <end position="272"/>
    </location>
</feature>
<dbReference type="PANTHER" id="PTHR30569:SF0">
    <property type="entry name" value="CYTOSINE PERMEASE"/>
    <property type="match status" value="1"/>
</dbReference>
<comment type="caution">
    <text evidence="2">The sequence shown here is derived from an EMBL/GenBank/DDBJ whole genome shotgun (WGS) entry which is preliminary data.</text>
</comment>
<feature type="transmembrane region" description="Helical" evidence="1">
    <location>
        <begin position="34"/>
        <end position="53"/>
    </location>
</feature>
<dbReference type="EMBL" id="PUIO01000052">
    <property type="protein sequence ID" value="PQP17941.1"/>
    <property type="molecule type" value="Genomic_DNA"/>
</dbReference>
<accession>A0A2S8IT29</accession>
<gene>
    <name evidence="2" type="ORF">C5613_33180</name>
</gene>
<dbReference type="RefSeq" id="WP_105421021.1">
    <property type="nucleotide sequence ID" value="NZ_PUIO01000052.1"/>
</dbReference>
<keyword evidence="1" id="KW-0812">Transmembrane</keyword>
<feature type="transmembrane region" description="Helical" evidence="1">
    <location>
        <begin position="435"/>
        <end position="455"/>
    </location>
</feature>
<dbReference type="Gene3D" id="1.10.4160.10">
    <property type="entry name" value="Hydantoin permease"/>
    <property type="match status" value="1"/>
</dbReference>
<feature type="transmembrane region" description="Helical" evidence="1">
    <location>
        <begin position="365"/>
        <end position="387"/>
    </location>
</feature>
<sequence length="487" mass="53454">MSLKAKFRGPATSIDDQVESFATERVPTNQRWPIPAISVVLLGGATAMFWFTYGAQHLFLVGFPLILIPIGYFVVGAVLTGMLTMRVASREGLSPNLLSRGLGFGSRGAAVTSFIYGINYVYYFLFEGTIVSHAIAIYFEIPIDSFSGTLIYAAFGLVTIAFAWRGMHAMSFLQKWGFPFFVITVGWAVYIFSRDRDLVGIGDWTATQPLTFAAMMSALSLANGQVIFQGLMATDYGRFASQRIRYRGTASIMILELIPMLIVIGLGCFFGINLYGELSGPDAQSYAQDPGYLFVNVIGLLGVILVVVTQIRVNVMNLYSGSIALASGFEVAAKIKPGRPWWMFLIWGVGVLFYVTNVLNHLGTFLAIAGVLTNTWVLIILADYFVCRRWMKLGKPENVEFHENEVPKWNPCGLTSLGVAVTIGAMGIIGIYPIYFASFVAMIVGPLIHIALTRATGGRYYKPKRTATQTEVNALDEADDDHDPLSV</sequence>
<reference evidence="3" key="1">
    <citation type="submission" date="2018-02" db="EMBL/GenBank/DDBJ databases">
        <title>Draft genome sequencing of Rhodococcus opacus KU647198.</title>
        <authorList>
            <person name="Zheng B.-X."/>
        </authorList>
    </citation>
    <scope>NUCLEOTIDE SEQUENCE [LARGE SCALE GENOMIC DNA]</scope>
    <source>
        <strain evidence="3">04-OD7</strain>
    </source>
</reference>
<dbReference type="GO" id="GO:0005886">
    <property type="term" value="C:plasma membrane"/>
    <property type="evidence" value="ECO:0007669"/>
    <property type="project" value="TreeGrafter"/>
</dbReference>
<protein>
    <submittedName>
        <fullName evidence="2">Allantoin permease</fullName>
    </submittedName>
</protein>
<proteinExistence type="predicted"/>
<dbReference type="AlphaFoldDB" id="A0A2S8IT29"/>
<dbReference type="InterPro" id="IPR030191">
    <property type="entry name" value="CodB"/>
</dbReference>
<dbReference type="PANTHER" id="PTHR30569">
    <property type="entry name" value="CYTOSINE TRANSPORTER CODB"/>
    <property type="match status" value="1"/>
</dbReference>
<name>A0A2S8IT29_RHOOP</name>
<keyword evidence="1" id="KW-1133">Transmembrane helix</keyword>
<feature type="transmembrane region" description="Helical" evidence="1">
    <location>
        <begin position="104"/>
        <end position="125"/>
    </location>
</feature>
<keyword evidence="1" id="KW-0472">Membrane</keyword>
<evidence type="ECO:0000313" key="3">
    <source>
        <dbReference type="Proteomes" id="UP000239290"/>
    </source>
</evidence>
<feature type="transmembrane region" description="Helical" evidence="1">
    <location>
        <begin position="408"/>
        <end position="429"/>
    </location>
</feature>
<feature type="transmembrane region" description="Helical" evidence="1">
    <location>
        <begin position="341"/>
        <end position="359"/>
    </location>
</feature>
<dbReference type="GO" id="GO:0015209">
    <property type="term" value="F:cytosine transmembrane transporter activity"/>
    <property type="evidence" value="ECO:0007669"/>
    <property type="project" value="InterPro"/>
</dbReference>